<dbReference type="EMBL" id="BAAAEI010000024">
    <property type="protein sequence ID" value="GAA0371601.1"/>
    <property type="molecule type" value="Genomic_DNA"/>
</dbReference>
<reference evidence="1 2" key="1">
    <citation type="journal article" date="2019" name="Int. J. Syst. Evol. Microbiol.">
        <title>The Global Catalogue of Microorganisms (GCM) 10K type strain sequencing project: providing services to taxonomists for standard genome sequencing and annotation.</title>
        <authorList>
            <consortium name="The Broad Institute Genomics Platform"/>
            <consortium name="The Broad Institute Genome Sequencing Center for Infectious Disease"/>
            <person name="Wu L."/>
            <person name="Ma J."/>
        </authorList>
    </citation>
    <scope>NUCLEOTIDE SEQUENCE [LARGE SCALE GENOMIC DNA]</scope>
    <source>
        <strain evidence="1 2">JCM 13378</strain>
    </source>
</reference>
<evidence type="ECO:0000313" key="2">
    <source>
        <dbReference type="Proteomes" id="UP001501757"/>
    </source>
</evidence>
<dbReference type="InterPro" id="IPR011006">
    <property type="entry name" value="CheY-like_superfamily"/>
</dbReference>
<evidence type="ECO:0000313" key="1">
    <source>
        <dbReference type="EMBL" id="GAA0371601.1"/>
    </source>
</evidence>
<dbReference type="RefSeq" id="WP_343847232.1">
    <property type="nucleotide sequence ID" value="NZ_BAAAEI010000024.1"/>
</dbReference>
<dbReference type="Proteomes" id="UP001501757">
    <property type="component" value="Unassembled WGS sequence"/>
</dbReference>
<organism evidence="1 2">
    <name type="scientific">Bowmanella denitrificans</name>
    <dbReference type="NCBI Taxonomy" id="366582"/>
    <lineage>
        <taxon>Bacteria</taxon>
        <taxon>Pseudomonadati</taxon>
        <taxon>Pseudomonadota</taxon>
        <taxon>Gammaproteobacteria</taxon>
        <taxon>Alteromonadales</taxon>
        <taxon>Alteromonadaceae</taxon>
        <taxon>Bowmanella</taxon>
    </lineage>
</organism>
<gene>
    <name evidence="1" type="ORF">GCM10009092_39910</name>
</gene>
<comment type="caution">
    <text evidence="1">The sequence shown here is derived from an EMBL/GenBank/DDBJ whole genome shotgun (WGS) entry which is preliminary data.</text>
</comment>
<keyword evidence="2" id="KW-1185">Reference proteome</keyword>
<name>A0ABN0XST3_9ALTE</name>
<dbReference type="SUPFAM" id="SSF52172">
    <property type="entry name" value="CheY-like"/>
    <property type="match status" value="1"/>
</dbReference>
<proteinExistence type="predicted"/>
<protein>
    <submittedName>
        <fullName evidence="1">Uncharacterized protein</fullName>
    </submittedName>
</protein>
<sequence length="103" mass="11397">MRILLVEQQARLRKDLTLVLQSTGGFDVMDFATPEQAVVAMIARPFDVLLGRQPVLATMPASITKIGYGAAPDTLPEHCLGWVANWQPLPGFAEQVRRLLQKL</sequence>
<accession>A0ABN0XST3</accession>